<dbReference type="Proteomes" id="UP000245647">
    <property type="component" value="Unassembled WGS sequence"/>
</dbReference>
<organism evidence="3 4">
    <name type="scientific">Pararcticibacter amylolyticus</name>
    <dbReference type="NCBI Taxonomy" id="2173175"/>
    <lineage>
        <taxon>Bacteria</taxon>
        <taxon>Pseudomonadati</taxon>
        <taxon>Bacteroidota</taxon>
        <taxon>Sphingobacteriia</taxon>
        <taxon>Sphingobacteriales</taxon>
        <taxon>Sphingobacteriaceae</taxon>
        <taxon>Pararcticibacter</taxon>
    </lineage>
</organism>
<feature type="domain" description="Heparan-alpha-glucosaminide N-acetyltransferase catalytic" evidence="2">
    <location>
        <begin position="13"/>
        <end position="166"/>
    </location>
</feature>
<keyword evidence="1" id="KW-0472">Membrane</keyword>
<feature type="transmembrane region" description="Helical" evidence="1">
    <location>
        <begin position="311"/>
        <end position="332"/>
    </location>
</feature>
<evidence type="ECO:0000313" key="3">
    <source>
        <dbReference type="EMBL" id="PWG81956.1"/>
    </source>
</evidence>
<dbReference type="RefSeq" id="WP_109414234.1">
    <property type="nucleotide sequence ID" value="NZ_QEAS01000002.1"/>
</dbReference>
<accession>A0A2U2PKM3</accession>
<feature type="transmembrane region" description="Helical" evidence="1">
    <location>
        <begin position="129"/>
        <end position="147"/>
    </location>
</feature>
<name>A0A2U2PKM3_9SPHI</name>
<dbReference type="OrthoDB" id="9788724at2"/>
<feature type="transmembrane region" description="Helical" evidence="1">
    <location>
        <begin position="352"/>
        <end position="371"/>
    </location>
</feature>
<reference evidence="3 4" key="1">
    <citation type="submission" date="2018-04" db="EMBL/GenBank/DDBJ databases">
        <title>Pedobacter chongqingensis sp. nov., isolated from a rottenly hemp rope.</title>
        <authorList>
            <person name="Cai Y."/>
        </authorList>
    </citation>
    <scope>NUCLEOTIDE SEQUENCE [LARGE SCALE GENOMIC DNA]</scope>
    <source>
        <strain evidence="3 4">FJ4-8</strain>
    </source>
</reference>
<evidence type="ECO:0000256" key="1">
    <source>
        <dbReference type="SAM" id="Phobius"/>
    </source>
</evidence>
<dbReference type="PANTHER" id="PTHR31061">
    <property type="entry name" value="LD22376P"/>
    <property type="match status" value="1"/>
</dbReference>
<dbReference type="Pfam" id="PF07786">
    <property type="entry name" value="HGSNAT_cat"/>
    <property type="match status" value="1"/>
</dbReference>
<feature type="transmembrane region" description="Helical" evidence="1">
    <location>
        <begin position="152"/>
        <end position="170"/>
    </location>
</feature>
<dbReference type="InterPro" id="IPR012429">
    <property type="entry name" value="HGSNAT_cat"/>
</dbReference>
<keyword evidence="4" id="KW-1185">Reference proteome</keyword>
<feature type="transmembrane region" description="Helical" evidence="1">
    <location>
        <begin position="12"/>
        <end position="31"/>
    </location>
</feature>
<feature type="transmembrane region" description="Helical" evidence="1">
    <location>
        <begin position="93"/>
        <end position="109"/>
    </location>
</feature>
<dbReference type="EMBL" id="QEAS01000002">
    <property type="protein sequence ID" value="PWG81956.1"/>
    <property type="molecule type" value="Genomic_DNA"/>
</dbReference>
<evidence type="ECO:0000313" key="4">
    <source>
        <dbReference type="Proteomes" id="UP000245647"/>
    </source>
</evidence>
<keyword evidence="1" id="KW-0812">Transmembrane</keyword>
<dbReference type="AlphaFoldDB" id="A0A2U2PKM3"/>
<comment type="caution">
    <text evidence="3">The sequence shown here is derived from an EMBL/GenBank/DDBJ whole genome shotgun (WGS) entry which is preliminary data.</text>
</comment>
<feature type="transmembrane region" description="Helical" evidence="1">
    <location>
        <begin position="210"/>
        <end position="227"/>
    </location>
</feature>
<gene>
    <name evidence="3" type="ORF">DDR33_02695</name>
</gene>
<evidence type="ECO:0000259" key="2">
    <source>
        <dbReference type="Pfam" id="PF07786"/>
    </source>
</evidence>
<keyword evidence="1" id="KW-1133">Transmembrane helix</keyword>
<sequence length="380" mass="42829">MNDQPALKASPVRYLSLDVLRGLTICLMIIVNTPGDWANIYAPFEHAEWHGFTLTDLVYPTFLFVVGNAMSFSMKKLGTLPQRDFLIKVFKRTLLIFALGYFLNGFPFYKVQEGVVNITGLNTIRIMGVLQRIAICYCLATLLIYYFRRTTVLAVSVLILLGYWAVLWYAGDSGSPYSLEGNAVLKLDLLVFDPSRLYQGFGIPFEPEGLLSNLPAIVNIIAGYFAGNYIRENGNTQGTVLKMITAGAGAITVAQLWNLVFPINKPLWTSSYTLYAIGLDLVILGVLIFIIEVRSVRRWTYFFEVFGKNPLFIYALSGMIIKILYRISVSGQPLAGALYRNLYTSWLADKNASLLFAVSYMLLLWTIGLIMDKRRIYIRV</sequence>
<dbReference type="PANTHER" id="PTHR31061:SF24">
    <property type="entry name" value="LD22376P"/>
    <property type="match status" value="1"/>
</dbReference>
<proteinExistence type="predicted"/>
<protein>
    <submittedName>
        <fullName evidence="3">DUF5009 domain-containing protein</fullName>
    </submittedName>
</protein>
<feature type="transmembrane region" description="Helical" evidence="1">
    <location>
        <begin position="239"/>
        <end position="260"/>
    </location>
</feature>
<feature type="transmembrane region" description="Helical" evidence="1">
    <location>
        <begin position="51"/>
        <end position="72"/>
    </location>
</feature>
<feature type="transmembrane region" description="Helical" evidence="1">
    <location>
        <begin position="272"/>
        <end position="291"/>
    </location>
</feature>